<dbReference type="EMBL" id="LAZR01046249">
    <property type="protein sequence ID" value="KKK96977.1"/>
    <property type="molecule type" value="Genomic_DNA"/>
</dbReference>
<proteinExistence type="predicted"/>
<organism evidence="1">
    <name type="scientific">marine sediment metagenome</name>
    <dbReference type="NCBI Taxonomy" id="412755"/>
    <lineage>
        <taxon>unclassified sequences</taxon>
        <taxon>metagenomes</taxon>
        <taxon>ecological metagenomes</taxon>
    </lineage>
</organism>
<comment type="caution">
    <text evidence="1">The sequence shown here is derived from an EMBL/GenBank/DDBJ whole genome shotgun (WGS) entry which is preliminary data.</text>
</comment>
<protein>
    <submittedName>
        <fullName evidence="1">Uncharacterized protein</fullName>
    </submittedName>
</protein>
<gene>
    <name evidence="1" type="ORF">LCGC14_2657370</name>
</gene>
<dbReference type="AlphaFoldDB" id="A0A0F8ZSY3"/>
<evidence type="ECO:0000313" key="1">
    <source>
        <dbReference type="EMBL" id="KKK96977.1"/>
    </source>
</evidence>
<name>A0A0F8ZSY3_9ZZZZ</name>
<reference evidence="1" key="1">
    <citation type="journal article" date="2015" name="Nature">
        <title>Complex archaea that bridge the gap between prokaryotes and eukaryotes.</title>
        <authorList>
            <person name="Spang A."/>
            <person name="Saw J.H."/>
            <person name="Jorgensen S.L."/>
            <person name="Zaremba-Niedzwiedzka K."/>
            <person name="Martijn J."/>
            <person name="Lind A.E."/>
            <person name="van Eijk R."/>
            <person name="Schleper C."/>
            <person name="Guy L."/>
            <person name="Ettema T.J."/>
        </authorList>
    </citation>
    <scope>NUCLEOTIDE SEQUENCE</scope>
</reference>
<accession>A0A0F8ZSY3</accession>
<sequence length="360" mass="39173">MSAPSRIIVRGTFDEPNLASANNGKANWDRGSTSPLDQKGTTGWLARLYGGVQTGDDWARVNIPVNELRIPEFKAAQWTYDLTNAEVYGINMVIWAHDPNDPSKRIEITQAPSHADLAKAAGWNKHILDITATQFFFFGENTTGTDLTAGTQYTWEQFQADVLFNKWTIYRITLEYGWYSTGTFEDAWVADIKLNGVVIPLGPSTGTHRKTVLTTKTIVGGANSAEDVISESVDPGTDWDFDFGGTGYITKAIISLATTAKAFRSVLDLYSFPPTCNLKDNVASDGPNAADLPNYIGSIEFMAMSDHGGESIAVVTPSTVGKAPLEFDSPKLYGVLTDLDGGTWGNVVLSIFLTAEMEDN</sequence>